<comment type="subcellular location">
    <subcellularLocation>
        <location evidence="1">Membrane</location>
        <topology evidence="1">Multi-pass membrane protein</topology>
    </subcellularLocation>
</comment>
<evidence type="ECO:0000256" key="7">
    <source>
        <dbReference type="ARBA" id="ARBA00023136"/>
    </source>
</evidence>
<name>A0A7D9E176_PARCT</name>
<comment type="similarity">
    <text evidence="2">Belongs to the PEN-2 family.</text>
</comment>
<sequence length="101" mass="12100">MDLRKVSDQDKLQLCRRYFVIGFAFLPFLWFVNFVWFFKYAFYVKHFEGQKKMRYYLTGSLIGFLVWFIGLTVWISVYQKNRASWGATGDMISFLIPLGEP</sequence>
<proteinExistence type="inferred from homology"/>
<keyword evidence="9" id="KW-1185">Reference proteome</keyword>
<keyword evidence="6" id="KW-1133">Transmembrane helix</keyword>
<dbReference type="Pfam" id="PF10251">
    <property type="entry name" value="PEN-2"/>
    <property type="match status" value="1"/>
</dbReference>
<keyword evidence="4" id="KW-0812">Transmembrane</keyword>
<comment type="caution">
    <text evidence="8">The sequence shown here is derived from an EMBL/GenBank/DDBJ whole genome shotgun (WGS) entry which is preliminary data.</text>
</comment>
<evidence type="ECO:0000256" key="4">
    <source>
        <dbReference type="ARBA" id="ARBA00022692"/>
    </source>
</evidence>
<evidence type="ECO:0000256" key="6">
    <source>
        <dbReference type="ARBA" id="ARBA00022989"/>
    </source>
</evidence>
<protein>
    <recommendedName>
        <fullName evidence="3">Gamma-secretase subunit PEN-2</fullName>
    </recommendedName>
</protein>
<evidence type="ECO:0000313" key="8">
    <source>
        <dbReference type="EMBL" id="CAB3999118.1"/>
    </source>
</evidence>
<dbReference type="EMBL" id="CACRXK020003520">
    <property type="protein sequence ID" value="CAB3999118.1"/>
    <property type="molecule type" value="Genomic_DNA"/>
</dbReference>
<evidence type="ECO:0000256" key="2">
    <source>
        <dbReference type="ARBA" id="ARBA00009607"/>
    </source>
</evidence>
<dbReference type="Proteomes" id="UP001152795">
    <property type="component" value="Unassembled WGS sequence"/>
</dbReference>
<evidence type="ECO:0000256" key="1">
    <source>
        <dbReference type="ARBA" id="ARBA00004141"/>
    </source>
</evidence>
<reference evidence="8" key="1">
    <citation type="submission" date="2020-04" db="EMBL/GenBank/DDBJ databases">
        <authorList>
            <person name="Alioto T."/>
            <person name="Alioto T."/>
            <person name="Gomez Garrido J."/>
        </authorList>
    </citation>
    <scope>NUCLEOTIDE SEQUENCE</scope>
    <source>
        <strain evidence="8">A484AB</strain>
    </source>
</reference>
<dbReference type="PANTHER" id="PTHR16318">
    <property type="entry name" value="GAMMA-SECRETASE SUBUNIT PEN-2"/>
    <property type="match status" value="1"/>
</dbReference>
<evidence type="ECO:0000256" key="5">
    <source>
        <dbReference type="ARBA" id="ARBA00022976"/>
    </source>
</evidence>
<evidence type="ECO:0000313" key="9">
    <source>
        <dbReference type="Proteomes" id="UP001152795"/>
    </source>
</evidence>
<dbReference type="GO" id="GO:0070765">
    <property type="term" value="C:gamma-secretase complex"/>
    <property type="evidence" value="ECO:0007669"/>
    <property type="project" value="TreeGrafter"/>
</dbReference>
<keyword evidence="7" id="KW-0472">Membrane</keyword>
<gene>
    <name evidence="8" type="ORF">PACLA_8A019588</name>
</gene>
<evidence type="ECO:0000256" key="3">
    <source>
        <dbReference type="ARBA" id="ARBA00018306"/>
    </source>
</evidence>
<dbReference type="InterPro" id="IPR019379">
    <property type="entry name" value="Gamma_Secretase_Asp_P_PEN2"/>
</dbReference>
<keyword evidence="5" id="KW-0914">Notch signaling pathway</keyword>
<organism evidence="8 9">
    <name type="scientific">Paramuricea clavata</name>
    <name type="common">Red gorgonian</name>
    <name type="synonym">Violescent sea-whip</name>
    <dbReference type="NCBI Taxonomy" id="317549"/>
    <lineage>
        <taxon>Eukaryota</taxon>
        <taxon>Metazoa</taxon>
        <taxon>Cnidaria</taxon>
        <taxon>Anthozoa</taxon>
        <taxon>Octocorallia</taxon>
        <taxon>Malacalcyonacea</taxon>
        <taxon>Plexauridae</taxon>
        <taxon>Paramuricea</taxon>
    </lineage>
</organism>
<dbReference type="GO" id="GO:0007219">
    <property type="term" value="P:Notch signaling pathway"/>
    <property type="evidence" value="ECO:0007669"/>
    <property type="project" value="UniProtKB-KW"/>
</dbReference>
<accession>A0A7D9E176</accession>
<dbReference type="AlphaFoldDB" id="A0A7D9E176"/>
<dbReference type="PANTHER" id="PTHR16318:SF0">
    <property type="entry name" value="GAMMA-SECRETASE SUBUNIT PEN-2"/>
    <property type="match status" value="1"/>
</dbReference>